<keyword evidence="1" id="KW-0689">Ribosomal protein</keyword>
<evidence type="ECO:0000313" key="2">
    <source>
        <dbReference type="Proteomes" id="UP000033636"/>
    </source>
</evidence>
<comment type="caution">
    <text evidence="1">The sequence shown here is derived from an EMBL/GenBank/DDBJ whole genome shotgun (WGS) entry which is preliminary data.</text>
</comment>
<sequence>MAKTGRYKVPFRRRRLGLTNYRKRRKMLLGRTPRLVVRRTNKHIIAQVVVARPQGDETVVGLDTRYLAKWGWKGDGNNTAAAYLLGLVIGYKARARGVERAVLDIGLHRPTSGSRVFAVLKGALDAGLEIPHSEDVLPDEERIKGEHIAEYAQSLKEKSEDEYKRRFSRYLQRGLAPEDLPKHFEEVKAKIEGYFSKLLKAEEAKA</sequence>
<proteinExistence type="predicted"/>
<protein>
    <submittedName>
        <fullName evidence="1">50S ribosomal protein L18</fullName>
    </submittedName>
</protein>
<reference evidence="1" key="1">
    <citation type="submission" date="2024-07" db="EMBL/GenBank/DDBJ databases">
        <title>Metagenome and Metagenome-Assembled Genomes of Archaea from a hot spring from the geothermal field of Los Azufres, Mexico.</title>
        <authorList>
            <person name="Marin-Paredes R."/>
            <person name="Martinez-Romero E."/>
            <person name="Servin-Garciduenas L.E."/>
        </authorList>
    </citation>
    <scope>NUCLEOTIDE SEQUENCE</scope>
</reference>
<evidence type="ECO:0000313" key="1">
    <source>
        <dbReference type="EMBL" id="MFB6490071.1"/>
    </source>
</evidence>
<keyword evidence="1" id="KW-0687">Ribonucleoprotein</keyword>
<name>A0ACC6UZF6_9CREN</name>
<gene>
    <name evidence="1" type="ORF">TU35_002300</name>
</gene>
<accession>A0ACC6UZF6</accession>
<dbReference type="EMBL" id="JZWT02000004">
    <property type="protein sequence ID" value="MFB6490071.1"/>
    <property type="molecule type" value="Genomic_DNA"/>
</dbReference>
<dbReference type="Proteomes" id="UP000033636">
    <property type="component" value="Unassembled WGS sequence"/>
</dbReference>
<organism evidence="1 2">
    <name type="scientific">Thermoproteus sp. AZ2</name>
    <dbReference type="NCBI Taxonomy" id="1609232"/>
    <lineage>
        <taxon>Archaea</taxon>
        <taxon>Thermoproteota</taxon>
        <taxon>Thermoprotei</taxon>
        <taxon>Thermoproteales</taxon>
        <taxon>Thermoproteaceae</taxon>
        <taxon>Thermoproteus</taxon>
    </lineage>
</organism>